<dbReference type="Pfam" id="PF12799">
    <property type="entry name" value="LRR_4"/>
    <property type="match status" value="1"/>
</dbReference>
<keyword evidence="4" id="KW-1133">Transmembrane helix</keyword>
<organism evidence="5 6">
    <name type="scientific">Gardnerella vaginalis 1500E</name>
    <dbReference type="NCBI Taxonomy" id="698957"/>
    <lineage>
        <taxon>Bacteria</taxon>
        <taxon>Bacillati</taxon>
        <taxon>Actinomycetota</taxon>
        <taxon>Actinomycetes</taxon>
        <taxon>Bifidobacteriales</taxon>
        <taxon>Bifidobacteriaceae</taxon>
        <taxon>Gardnerella</taxon>
    </lineage>
</organism>
<proteinExistence type="predicted"/>
<feature type="transmembrane region" description="Helical" evidence="4">
    <location>
        <begin position="836"/>
        <end position="860"/>
    </location>
</feature>
<evidence type="ECO:0000256" key="2">
    <source>
        <dbReference type="ARBA" id="ARBA00022737"/>
    </source>
</evidence>
<dbReference type="PANTHER" id="PTHR47566">
    <property type="match status" value="1"/>
</dbReference>
<feature type="region of interest" description="Disordered" evidence="3">
    <location>
        <begin position="784"/>
        <end position="826"/>
    </location>
</feature>
<dbReference type="SUPFAM" id="SSF52058">
    <property type="entry name" value="L domain-like"/>
    <property type="match status" value="1"/>
</dbReference>
<keyword evidence="2" id="KW-0677">Repeat</keyword>
<evidence type="ECO:0000313" key="5">
    <source>
        <dbReference type="EMBL" id="EIK81751.1"/>
    </source>
</evidence>
<reference evidence="5 6" key="1">
    <citation type="journal article" date="2012" name="J. Bacteriol.">
        <title>Comparative Genomic Analyses of 17 Clinical Isolates of Gardnerella vaginalis Provide Evidence of Multiple Genetically Isolated Clades Consistent with Subspeciation into Genovars.</title>
        <authorList>
            <person name="Ahmed A."/>
            <person name="Earl J."/>
            <person name="Retchless A."/>
            <person name="Hillier S."/>
            <person name="Rabe L."/>
            <person name="Cherpes T."/>
            <person name="Powell E."/>
            <person name="Janto B."/>
            <person name="Eutsey R."/>
            <person name="Hiller N.L."/>
            <person name="Boissy R."/>
            <person name="Dahlgreen M."/>
            <person name="Hall B."/>
            <person name="Costerton J."/>
            <person name="Post J.C."/>
            <person name="Hu F."/>
            <person name="Ehrlich G."/>
        </authorList>
    </citation>
    <scope>NUCLEOTIDE SEQUENCE [LARGE SCALE GENOMIC DNA]</scope>
    <source>
        <strain evidence="5 6">1500E</strain>
    </source>
</reference>
<dbReference type="PANTHER" id="PTHR47566:SF1">
    <property type="entry name" value="PROTEIN NUD1"/>
    <property type="match status" value="1"/>
</dbReference>
<sequence>MTMGCLSLNPIASYADDNVSGGVPIDREHFPDRDFRFYVHNNFDLDGDQELSPQDIEKIESIDVGSIELSNLKGIEYFKNLKELYCYNNKLRSLDLSNNPKLEVLDCSNNKLRSLDLSNNPKLTELDCSGNHLTELNLSNNPKLTELKCNNNYLSSLDLSNNPKLTKLDCHKNYLSSLDLRNNIELTELDCNNNWLRSLNLSNNKNLTSLNCSNNDLPSLDLSNNTKLSNLNCGNQQYNIVLKGTKEFKYSNFPGKFDKEKVKSLVGASLGDDALIVNDDNPREVTYKYKFSNSVEMNVKLTVGYIEFDPERIASAKVITQPTLSYAEGDRLDLTGLEVTLADDQGLKKNVPFAELGRYNITATPENGTFLTVVDHNCKPVKLTFSIPGVPMKFYLGQTGILTVKKFDPTNVKSMSVTHQPTRLTYTEGENLDLTGLEVTLEDANHVKKVVTPAEFEANGIKATPKNGKKLALTDNEAKVKLTKDDLQAVETEKLTVNKINPTSMSVTSQPNKLSYTEGENLALDGLVVTLRDDKGVTKTVEPKDFEANGIKATPENGKKLALTDNEAKVKLTKDGVPSVETGKLTVEELHPTSMSVTSQPNKLSYTEGENLDLTGLEVTLEDNNHVKKVVTSADFTANNIMATPENGKKLELTDGGKPVKLTRGNLTAETGALQVKQQSSGSGSAGGAGVGAGSSTGHGSSAGVNDDAPATLDNGELNIQIDGAESDYKPGYAGDGFSNANAGNAGNANAGSAPEVKQPDADVKQSADTLALAQAQVDAAARKLADARKSQSEAPAPKLQTVTPAPKSQSEKPAPKPQSEKRIGMIPKTDKSASFAGLIALYAGLIAVLGFSIAGLAIFRKKKMMEENIK</sequence>
<gene>
    <name evidence="5" type="ORF">CGSMWGv1500E_05923</name>
</gene>
<keyword evidence="1" id="KW-0433">Leucine-rich repeat</keyword>
<accession>I4LXR1</accession>
<keyword evidence="4" id="KW-0472">Membrane</keyword>
<feature type="region of interest" description="Disordered" evidence="3">
    <location>
        <begin position="744"/>
        <end position="766"/>
    </location>
</feature>
<evidence type="ECO:0000313" key="6">
    <source>
        <dbReference type="Proteomes" id="UP000032875"/>
    </source>
</evidence>
<dbReference type="PATRIC" id="fig|698957.3.peg.1142"/>
<feature type="compositionally biased region" description="Low complexity" evidence="3">
    <location>
        <begin position="744"/>
        <end position="754"/>
    </location>
</feature>
<evidence type="ECO:0000256" key="1">
    <source>
        <dbReference type="ARBA" id="ARBA00022614"/>
    </source>
</evidence>
<dbReference type="InterPro" id="IPR052574">
    <property type="entry name" value="CDIRP"/>
</dbReference>
<comment type="caution">
    <text evidence="5">The sequence shown here is derived from an EMBL/GenBank/DDBJ whole genome shotgun (WGS) entry which is preliminary data.</text>
</comment>
<dbReference type="EMBL" id="ADES01000027">
    <property type="protein sequence ID" value="EIK81751.1"/>
    <property type="molecule type" value="Genomic_DNA"/>
</dbReference>
<dbReference type="Proteomes" id="UP000032875">
    <property type="component" value="Unassembled WGS sequence"/>
</dbReference>
<dbReference type="AlphaFoldDB" id="I4LXR1"/>
<protein>
    <submittedName>
        <fullName evidence="5">N-acetylmuramoyl-L-alanine amidase</fullName>
    </submittedName>
</protein>
<keyword evidence="4" id="KW-0812">Transmembrane</keyword>
<feature type="region of interest" description="Disordered" evidence="3">
    <location>
        <begin position="675"/>
        <end position="714"/>
    </location>
</feature>
<dbReference type="InterPro" id="IPR032675">
    <property type="entry name" value="LRR_dom_sf"/>
</dbReference>
<evidence type="ECO:0000256" key="3">
    <source>
        <dbReference type="SAM" id="MobiDB-lite"/>
    </source>
</evidence>
<dbReference type="Gene3D" id="2.60.40.3630">
    <property type="match status" value="3"/>
</dbReference>
<dbReference type="Gene3D" id="3.80.10.10">
    <property type="entry name" value="Ribonuclease Inhibitor"/>
    <property type="match status" value="1"/>
</dbReference>
<evidence type="ECO:0000256" key="4">
    <source>
        <dbReference type="SAM" id="Phobius"/>
    </source>
</evidence>
<feature type="compositionally biased region" description="Gly residues" evidence="3">
    <location>
        <begin position="684"/>
        <end position="697"/>
    </location>
</feature>
<feature type="compositionally biased region" description="Basic and acidic residues" evidence="3">
    <location>
        <begin position="810"/>
        <end position="826"/>
    </location>
</feature>
<name>I4LXR1_GARVA</name>
<dbReference type="InterPro" id="IPR025875">
    <property type="entry name" value="Leu-rich_rpt_4"/>
</dbReference>
<dbReference type="GO" id="GO:0035591">
    <property type="term" value="F:signaling adaptor activity"/>
    <property type="evidence" value="ECO:0007669"/>
    <property type="project" value="TreeGrafter"/>
</dbReference>